<dbReference type="AlphaFoldDB" id="A0A6A6J797"/>
<feature type="region of interest" description="Disordered" evidence="1">
    <location>
        <begin position="22"/>
        <end position="171"/>
    </location>
</feature>
<evidence type="ECO:0000256" key="1">
    <source>
        <dbReference type="SAM" id="MobiDB-lite"/>
    </source>
</evidence>
<evidence type="ECO:0000256" key="2">
    <source>
        <dbReference type="SAM" id="SignalP"/>
    </source>
</evidence>
<feature type="chain" id="PRO_5025548657" evidence="2">
    <location>
        <begin position="27"/>
        <end position="193"/>
    </location>
</feature>
<keyword evidence="2" id="KW-0732">Signal</keyword>
<feature type="compositionally biased region" description="Basic and acidic residues" evidence="1">
    <location>
        <begin position="117"/>
        <end position="128"/>
    </location>
</feature>
<reference evidence="3" key="1">
    <citation type="journal article" date="2020" name="Stud. Mycol.">
        <title>101 Dothideomycetes genomes: a test case for predicting lifestyles and emergence of pathogens.</title>
        <authorList>
            <person name="Haridas S."/>
            <person name="Albert R."/>
            <person name="Binder M."/>
            <person name="Bloem J."/>
            <person name="Labutti K."/>
            <person name="Salamov A."/>
            <person name="Andreopoulos B."/>
            <person name="Baker S."/>
            <person name="Barry K."/>
            <person name="Bills G."/>
            <person name="Bluhm B."/>
            <person name="Cannon C."/>
            <person name="Castanera R."/>
            <person name="Culley D."/>
            <person name="Daum C."/>
            <person name="Ezra D."/>
            <person name="Gonzalez J."/>
            <person name="Henrissat B."/>
            <person name="Kuo A."/>
            <person name="Liang C."/>
            <person name="Lipzen A."/>
            <person name="Lutzoni F."/>
            <person name="Magnuson J."/>
            <person name="Mondo S."/>
            <person name="Nolan M."/>
            <person name="Ohm R."/>
            <person name="Pangilinan J."/>
            <person name="Park H.-J."/>
            <person name="Ramirez L."/>
            <person name="Alfaro M."/>
            <person name="Sun H."/>
            <person name="Tritt A."/>
            <person name="Yoshinaga Y."/>
            <person name="Zwiers L.-H."/>
            <person name="Turgeon B."/>
            <person name="Goodwin S."/>
            <person name="Spatafora J."/>
            <person name="Crous P."/>
            <person name="Grigoriev I."/>
        </authorList>
    </citation>
    <scope>NUCLEOTIDE SEQUENCE</scope>
    <source>
        <strain evidence="3">CBS 379.55</strain>
    </source>
</reference>
<dbReference type="GeneID" id="54556035"/>
<dbReference type="EMBL" id="ML986539">
    <property type="protein sequence ID" value="KAF2271516.1"/>
    <property type="molecule type" value="Genomic_DNA"/>
</dbReference>
<evidence type="ECO:0000313" key="4">
    <source>
        <dbReference type="Proteomes" id="UP000800097"/>
    </source>
</evidence>
<protein>
    <submittedName>
        <fullName evidence="3">Uncharacterized protein</fullName>
    </submittedName>
</protein>
<accession>A0A6A6J797</accession>
<name>A0A6A6J797_WESOR</name>
<dbReference type="Proteomes" id="UP000800097">
    <property type="component" value="Unassembled WGS sequence"/>
</dbReference>
<evidence type="ECO:0000313" key="3">
    <source>
        <dbReference type="EMBL" id="KAF2271516.1"/>
    </source>
</evidence>
<dbReference type="RefSeq" id="XP_033649055.1">
    <property type="nucleotide sequence ID" value="XM_033802860.1"/>
</dbReference>
<gene>
    <name evidence="3" type="ORF">EI97DRAFT_504921</name>
</gene>
<proteinExistence type="predicted"/>
<feature type="signal peptide" evidence="2">
    <location>
        <begin position="1"/>
        <end position="26"/>
    </location>
</feature>
<sequence length="193" mass="19895">MAGSRRESRLSLLLALTALHSSQGSAIPNPPPNAAAISAPAPHNLANSPSHHVRATPPRIGKGRKGGKTGSDGEDDGNGPPPEEKDENGRPHHIGAPDLPQAPGGGDEGDAQGEINKSPDEHNDDGGRPARIGRPVSNNNQTSHGDGRGAGNGDGKPVHIGAGEKYNNKDVDVPILLLTLILDAWKKGHKSQS</sequence>
<organism evidence="3 4">
    <name type="scientific">Westerdykella ornata</name>
    <dbReference type="NCBI Taxonomy" id="318751"/>
    <lineage>
        <taxon>Eukaryota</taxon>
        <taxon>Fungi</taxon>
        <taxon>Dikarya</taxon>
        <taxon>Ascomycota</taxon>
        <taxon>Pezizomycotina</taxon>
        <taxon>Dothideomycetes</taxon>
        <taxon>Pleosporomycetidae</taxon>
        <taxon>Pleosporales</taxon>
        <taxon>Sporormiaceae</taxon>
        <taxon>Westerdykella</taxon>
    </lineage>
</organism>
<keyword evidence="4" id="KW-1185">Reference proteome</keyword>